<dbReference type="VEuPathDB" id="TriTrypDB:LpyrH10_02_1780"/>
<dbReference type="RefSeq" id="XP_015663139.1">
    <property type="nucleotide sequence ID" value="XM_015797619.1"/>
</dbReference>
<dbReference type="EMBL" id="LGTL01000002">
    <property type="protein sequence ID" value="KPA84700.1"/>
    <property type="molecule type" value="Genomic_DNA"/>
</dbReference>
<feature type="region of interest" description="Disordered" evidence="1">
    <location>
        <begin position="265"/>
        <end position="290"/>
    </location>
</feature>
<organism evidence="3 4">
    <name type="scientific">Leptomonas pyrrhocoris</name>
    <name type="common">Firebug parasite</name>
    <dbReference type="NCBI Taxonomy" id="157538"/>
    <lineage>
        <taxon>Eukaryota</taxon>
        <taxon>Discoba</taxon>
        <taxon>Euglenozoa</taxon>
        <taxon>Kinetoplastea</taxon>
        <taxon>Metakinetoplastina</taxon>
        <taxon>Trypanosomatida</taxon>
        <taxon>Trypanosomatidae</taxon>
        <taxon>Leishmaniinae</taxon>
        <taxon>Leptomonas</taxon>
    </lineage>
</organism>
<gene>
    <name evidence="3" type="ORF">ABB37_01204</name>
</gene>
<feature type="transmembrane region" description="Helical" evidence="2">
    <location>
        <begin position="21"/>
        <end position="40"/>
    </location>
</feature>
<feature type="region of interest" description="Disordered" evidence="1">
    <location>
        <begin position="203"/>
        <end position="227"/>
    </location>
</feature>
<keyword evidence="2" id="KW-0812">Transmembrane</keyword>
<reference evidence="3 4" key="1">
    <citation type="submission" date="2015-07" db="EMBL/GenBank/DDBJ databases">
        <title>High-quality genome of monoxenous trypanosomatid Leptomonas pyrrhocoris.</title>
        <authorList>
            <person name="Flegontov P."/>
            <person name="Butenko A."/>
            <person name="Firsov S."/>
            <person name="Vlcek C."/>
            <person name="Logacheva M.D."/>
            <person name="Field M."/>
            <person name="Filatov D."/>
            <person name="Flegontova O."/>
            <person name="Gerasimov E."/>
            <person name="Jackson A.P."/>
            <person name="Kelly S."/>
            <person name="Opperdoes F."/>
            <person name="O'Reilly A."/>
            <person name="Votypka J."/>
            <person name="Yurchenko V."/>
            <person name="Lukes J."/>
        </authorList>
    </citation>
    <scope>NUCLEOTIDE SEQUENCE [LARGE SCALE GENOMIC DNA]</scope>
    <source>
        <strain evidence="3">H10</strain>
    </source>
</reference>
<protein>
    <submittedName>
        <fullName evidence="3">Uncharacterized protein</fullName>
    </submittedName>
</protein>
<dbReference type="EMBL" id="LGTL01000002">
    <property type="protein sequence ID" value="KPA84699.1"/>
    <property type="molecule type" value="Genomic_DNA"/>
</dbReference>
<sequence>METPLQFRTRRPPKQELYSKLFVLFLFGVFCALVGCYVGPLPLPEAKHSGGVHPAVQLADVEVFTFSTLSPEDRAQLAELRARLSVPYLTPWGADERPALFFLWHLLYRSLKPDLEHFTADLRNVTMTVTPEATAGPPNNTETTAIAADEKRFDKLQVVIQVVETEQGYITASLARFLPQALVFSVVANSSAERRRSYQHYRDAHNAENPARVAAAKESYTSSPQQRAYSEQVAAKVERVLTNPAAEGVTEASQLPGMHHLPVSAEPVVSSTPSPNTAGGDVTTDGAVTPQPTSQFFSPRLFLCVPAGVFNGSYYTDPTTQQLTVNYQVLLSPYIALRAARTAAEFDATLRAIFTRANVASFIALPWLWDDDAKVTDASPRHRVYFYAQELADFDHWYGDDEGYPLRVLARALRVPEVEAKYHVSIVALGAMRWDGALRELFRVELAHIRAAAESRPTPNVTTATKSPANATETVDNATALSTTSPASFGCAARSKFLNCAPRAQHASCERFSDSVLS</sequence>
<dbReference type="OMA" id="ERWYEDY"/>
<keyword evidence="2" id="KW-1133">Transmembrane helix</keyword>
<dbReference type="GeneID" id="26901499"/>
<dbReference type="Proteomes" id="UP000037923">
    <property type="component" value="Unassembled WGS sequence"/>
</dbReference>
<keyword evidence="4" id="KW-1185">Reference proteome</keyword>
<evidence type="ECO:0000313" key="3">
    <source>
        <dbReference type="EMBL" id="KPA84699.1"/>
    </source>
</evidence>
<proteinExistence type="predicted"/>
<keyword evidence="2" id="KW-0472">Membrane</keyword>
<evidence type="ECO:0000313" key="4">
    <source>
        <dbReference type="Proteomes" id="UP000037923"/>
    </source>
</evidence>
<accession>A0A0M9G8K7</accession>
<comment type="caution">
    <text evidence="3">The sequence shown here is derived from an EMBL/GenBank/DDBJ whole genome shotgun (WGS) entry which is preliminary data.</text>
</comment>
<name>A0A0M9G8K7_LEPPY</name>
<dbReference type="RefSeq" id="XP_015663138.1">
    <property type="nucleotide sequence ID" value="XM_015797618.1"/>
</dbReference>
<dbReference type="OrthoDB" id="263978at2759"/>
<evidence type="ECO:0000256" key="2">
    <source>
        <dbReference type="SAM" id="Phobius"/>
    </source>
</evidence>
<evidence type="ECO:0000256" key="1">
    <source>
        <dbReference type="SAM" id="MobiDB-lite"/>
    </source>
</evidence>
<dbReference type="AlphaFoldDB" id="A0A0M9G8K7"/>